<evidence type="ECO:0000256" key="1">
    <source>
        <dbReference type="ARBA" id="ARBA00009437"/>
    </source>
</evidence>
<dbReference type="SUPFAM" id="SSF53850">
    <property type="entry name" value="Periplasmic binding protein-like II"/>
    <property type="match status" value="1"/>
</dbReference>
<dbReference type="PATRIC" id="fig|762836.4.peg.207"/>
<dbReference type="OrthoDB" id="9110639at2"/>
<dbReference type="CDD" id="cd08422">
    <property type="entry name" value="PBP2_CrgA_like"/>
    <property type="match status" value="1"/>
</dbReference>
<reference evidence="7" key="1">
    <citation type="journal article" date="2016" name="Front. Microbiol.">
        <title>Molecular Keys to the Janthinobacterium and Duganella spp. Interaction with the Plant Pathogen Fusarium graminearum.</title>
        <authorList>
            <person name="Haack F.S."/>
            <person name="Poehlein A."/>
            <person name="Kroger C."/>
            <person name="Voigt C.A."/>
            <person name="Piepenbring M."/>
            <person name="Bode H.B."/>
            <person name="Daniel R."/>
            <person name="Schafer W."/>
            <person name="Streit W.R."/>
        </authorList>
    </citation>
    <scope>NUCLEOTIDE SEQUENCE [LARGE SCALE GENOMIC DNA]</scope>
    <source>
        <strain evidence="7">T54</strain>
    </source>
</reference>
<dbReference type="PROSITE" id="PS50931">
    <property type="entry name" value="HTH_LYSR"/>
    <property type="match status" value="1"/>
</dbReference>
<dbReference type="InterPro" id="IPR005119">
    <property type="entry name" value="LysR_subst-bd"/>
</dbReference>
<keyword evidence="4" id="KW-0804">Transcription</keyword>
<evidence type="ECO:0000256" key="2">
    <source>
        <dbReference type="ARBA" id="ARBA00023015"/>
    </source>
</evidence>
<dbReference type="InterPro" id="IPR036390">
    <property type="entry name" value="WH_DNA-bd_sf"/>
</dbReference>
<dbReference type="GO" id="GO:0043565">
    <property type="term" value="F:sequence-specific DNA binding"/>
    <property type="evidence" value="ECO:0007669"/>
    <property type="project" value="TreeGrafter"/>
</dbReference>
<keyword evidence="7" id="KW-1185">Reference proteome</keyword>
<evidence type="ECO:0000313" key="7">
    <source>
        <dbReference type="Proteomes" id="UP000175989"/>
    </source>
</evidence>
<evidence type="ECO:0000313" key="6">
    <source>
        <dbReference type="EMBL" id="OFA09084.1"/>
    </source>
</evidence>
<keyword evidence="2" id="KW-0805">Transcription regulation</keyword>
<dbReference type="InterPro" id="IPR058163">
    <property type="entry name" value="LysR-type_TF_proteobact-type"/>
</dbReference>
<dbReference type="AlphaFoldDB" id="A0A1E7X7G6"/>
<proteinExistence type="inferred from homology"/>
<dbReference type="EMBL" id="LROM01000017">
    <property type="protein sequence ID" value="OFA09084.1"/>
    <property type="molecule type" value="Genomic_DNA"/>
</dbReference>
<dbReference type="SUPFAM" id="SSF46785">
    <property type="entry name" value="Winged helix' DNA-binding domain"/>
    <property type="match status" value="1"/>
</dbReference>
<evidence type="ECO:0000256" key="4">
    <source>
        <dbReference type="ARBA" id="ARBA00023163"/>
    </source>
</evidence>
<comment type="similarity">
    <text evidence="1">Belongs to the LysR transcriptional regulatory family.</text>
</comment>
<feature type="domain" description="HTH lysR-type" evidence="5">
    <location>
        <begin position="9"/>
        <end position="64"/>
    </location>
</feature>
<dbReference type="Pfam" id="PF03466">
    <property type="entry name" value="LysR_substrate"/>
    <property type="match status" value="1"/>
</dbReference>
<evidence type="ECO:0000259" key="5">
    <source>
        <dbReference type="PROSITE" id="PS50931"/>
    </source>
</evidence>
<sequence length="300" mass="32302">MQEMTGASLQDITAFVAVAQTGSFTLAAERLGTNKSSVGKAIQRLEKHLATLLFQRTTRAVHITEDGQIYLAAARTALEHLREAEQALAVNRAEPIGRVRVDLPAGFGRVVLPTLGALRKRYPKVVVEMSLSDRRSDPVGDGWDLVVRIGHLPVDSDMTVRKICDLQMGLYASPSYLQKRPAITSVADLQGHDAVLFRSSSGQLHGWSLNDNGVRRELAPSPVLIMADGHTLVEATACGFGLAQLIDGFAAPLVASGRLVHVLPQADVAAPPVHALIPVGRKMTAKTRVVLDHLVATLQR</sequence>
<dbReference type="Gene3D" id="1.10.10.10">
    <property type="entry name" value="Winged helix-like DNA-binding domain superfamily/Winged helix DNA-binding domain"/>
    <property type="match status" value="1"/>
</dbReference>
<organism evidence="6 7">
    <name type="scientific">Duganella phyllosphaerae</name>
    <dbReference type="NCBI Taxonomy" id="762836"/>
    <lineage>
        <taxon>Bacteria</taxon>
        <taxon>Pseudomonadati</taxon>
        <taxon>Pseudomonadota</taxon>
        <taxon>Betaproteobacteria</taxon>
        <taxon>Burkholderiales</taxon>
        <taxon>Oxalobacteraceae</taxon>
        <taxon>Telluria group</taxon>
        <taxon>Duganella</taxon>
    </lineage>
</organism>
<dbReference type="Pfam" id="PF00126">
    <property type="entry name" value="HTH_1"/>
    <property type="match status" value="1"/>
</dbReference>
<accession>A0A1E7X7G6</accession>
<dbReference type="Proteomes" id="UP000175989">
    <property type="component" value="Unassembled WGS sequence"/>
</dbReference>
<dbReference type="FunFam" id="1.10.10.10:FF:000001">
    <property type="entry name" value="LysR family transcriptional regulator"/>
    <property type="match status" value="1"/>
</dbReference>
<dbReference type="InterPro" id="IPR000847">
    <property type="entry name" value="LysR_HTH_N"/>
</dbReference>
<gene>
    <name evidence="6" type="primary">pgrR_2</name>
    <name evidence="6" type="ORF">DUPY_01950</name>
</gene>
<evidence type="ECO:0000256" key="3">
    <source>
        <dbReference type="ARBA" id="ARBA00023125"/>
    </source>
</evidence>
<dbReference type="RefSeq" id="WP_070245867.1">
    <property type="nucleotide sequence ID" value="NZ_LROM01000017.1"/>
</dbReference>
<protein>
    <submittedName>
        <fullName evidence="6">HTH-type transcriptional regulator PgrR</fullName>
    </submittedName>
</protein>
<keyword evidence="3" id="KW-0238">DNA-binding</keyword>
<comment type="caution">
    <text evidence="6">The sequence shown here is derived from an EMBL/GenBank/DDBJ whole genome shotgun (WGS) entry which is preliminary data.</text>
</comment>
<dbReference type="PANTHER" id="PTHR30537:SF72">
    <property type="entry name" value="LYSR FAMILY TRANSCRIPTIONAL REGULATOR"/>
    <property type="match status" value="1"/>
</dbReference>
<dbReference type="Gene3D" id="3.40.190.290">
    <property type="match status" value="1"/>
</dbReference>
<name>A0A1E7X7G6_9BURK</name>
<dbReference type="PANTHER" id="PTHR30537">
    <property type="entry name" value="HTH-TYPE TRANSCRIPTIONAL REGULATOR"/>
    <property type="match status" value="1"/>
</dbReference>
<dbReference type="GO" id="GO:0003700">
    <property type="term" value="F:DNA-binding transcription factor activity"/>
    <property type="evidence" value="ECO:0007669"/>
    <property type="project" value="InterPro"/>
</dbReference>
<dbReference type="InterPro" id="IPR036388">
    <property type="entry name" value="WH-like_DNA-bd_sf"/>
</dbReference>
<dbReference type="GO" id="GO:0006351">
    <property type="term" value="P:DNA-templated transcription"/>
    <property type="evidence" value="ECO:0007669"/>
    <property type="project" value="TreeGrafter"/>
</dbReference>